<dbReference type="InParanoid" id="A0A078B6P5"/>
<evidence type="ECO:0000313" key="2">
    <source>
        <dbReference type="EMBL" id="CDW89238.1"/>
    </source>
</evidence>
<accession>A0A078B6P5</accession>
<dbReference type="EMBL" id="CCKQ01017358">
    <property type="protein sequence ID" value="CDW89238.1"/>
    <property type="molecule type" value="Genomic_DNA"/>
</dbReference>
<gene>
    <name evidence="2" type="primary">Contig18991.g20143</name>
    <name evidence="2" type="ORF">STYLEM_18369</name>
</gene>
<organism evidence="2 3">
    <name type="scientific">Stylonychia lemnae</name>
    <name type="common">Ciliate</name>
    <dbReference type="NCBI Taxonomy" id="5949"/>
    <lineage>
        <taxon>Eukaryota</taxon>
        <taxon>Sar</taxon>
        <taxon>Alveolata</taxon>
        <taxon>Ciliophora</taxon>
        <taxon>Intramacronucleata</taxon>
        <taxon>Spirotrichea</taxon>
        <taxon>Stichotrichia</taxon>
        <taxon>Sporadotrichida</taxon>
        <taxon>Oxytrichidae</taxon>
        <taxon>Stylonychinae</taxon>
        <taxon>Stylonychia</taxon>
    </lineage>
</organism>
<sequence length="222" mass="26592">MQGDKSLKQAKQNQLYQLQHLVELKVKNLGAKIQSLLEEDKKLKQQHQNQQQSLGDEFKKLREFLDTYQQQYEQLMMDQYTIHITKIHSTVENYRVQISRLDEIKIQTINYLKRFRTWQYNKVLVESCQIDENVNKDLKEIKELLESNLKSNYQFGREVLIDKFKIDSNFVIGQILSHFQNASNRSLQPNKNQELHDSKQYWELLSNSIISQDEDDYKNSNF</sequence>
<evidence type="ECO:0000256" key="1">
    <source>
        <dbReference type="SAM" id="Coils"/>
    </source>
</evidence>
<protein>
    <submittedName>
        <fullName evidence="2">Uncharacterized protein</fullName>
    </submittedName>
</protein>
<reference evidence="2 3" key="1">
    <citation type="submission" date="2014-06" db="EMBL/GenBank/DDBJ databases">
        <authorList>
            <person name="Swart Estienne"/>
        </authorList>
    </citation>
    <scope>NUCLEOTIDE SEQUENCE [LARGE SCALE GENOMIC DNA]</scope>
    <source>
        <strain evidence="2 3">130c</strain>
    </source>
</reference>
<proteinExistence type="predicted"/>
<evidence type="ECO:0000313" key="3">
    <source>
        <dbReference type="Proteomes" id="UP000039865"/>
    </source>
</evidence>
<dbReference type="AlphaFoldDB" id="A0A078B6P5"/>
<keyword evidence="3" id="KW-1185">Reference proteome</keyword>
<name>A0A078B6P5_STYLE</name>
<dbReference type="Proteomes" id="UP000039865">
    <property type="component" value="Unassembled WGS sequence"/>
</dbReference>
<keyword evidence="1" id="KW-0175">Coiled coil</keyword>
<feature type="coiled-coil region" evidence="1">
    <location>
        <begin position="26"/>
        <end position="53"/>
    </location>
</feature>